<organism evidence="1 2">
    <name type="scientific">Paramecium primaurelia</name>
    <dbReference type="NCBI Taxonomy" id="5886"/>
    <lineage>
        <taxon>Eukaryota</taxon>
        <taxon>Sar</taxon>
        <taxon>Alveolata</taxon>
        <taxon>Ciliophora</taxon>
        <taxon>Intramacronucleata</taxon>
        <taxon>Oligohymenophorea</taxon>
        <taxon>Peniculida</taxon>
        <taxon>Parameciidae</taxon>
        <taxon>Paramecium</taxon>
    </lineage>
</organism>
<dbReference type="AlphaFoldDB" id="A0A8S1PV73"/>
<dbReference type="EMBL" id="CAJJDM010000135">
    <property type="protein sequence ID" value="CAD8106951.1"/>
    <property type="molecule type" value="Genomic_DNA"/>
</dbReference>
<name>A0A8S1PV73_PARPR</name>
<gene>
    <name evidence="1" type="ORF">PPRIM_AZ9-3.1.T1320071</name>
</gene>
<accession>A0A8S1PV73</accession>
<evidence type="ECO:0000313" key="1">
    <source>
        <dbReference type="EMBL" id="CAD8106951.1"/>
    </source>
</evidence>
<comment type="caution">
    <text evidence="1">The sequence shown here is derived from an EMBL/GenBank/DDBJ whole genome shotgun (WGS) entry which is preliminary data.</text>
</comment>
<keyword evidence="2" id="KW-1185">Reference proteome</keyword>
<proteinExistence type="predicted"/>
<sequence length="150" mass="17937">MINKIQESYFYTLLEEEPSIQKVKSIQMQVNKYRIQSKTNKFQSESFDSSKSVFNSDYDPKPIFDPQSRYSIANSIYKKNKMMQKLYTSQNVNQKLAQRQRIQSFRLDEDIYSFEEEESLPENLMDVNLYFRQDAIVSVQKILQTQRKLS</sequence>
<dbReference type="Proteomes" id="UP000688137">
    <property type="component" value="Unassembled WGS sequence"/>
</dbReference>
<protein>
    <submittedName>
        <fullName evidence="1">Uncharacterized protein</fullName>
    </submittedName>
</protein>
<reference evidence="1" key="1">
    <citation type="submission" date="2021-01" db="EMBL/GenBank/DDBJ databases">
        <authorList>
            <consortium name="Genoscope - CEA"/>
            <person name="William W."/>
        </authorList>
    </citation>
    <scope>NUCLEOTIDE SEQUENCE</scope>
</reference>
<evidence type="ECO:0000313" key="2">
    <source>
        <dbReference type="Proteomes" id="UP000688137"/>
    </source>
</evidence>
<dbReference type="OMA" id="NSDYDPK"/>